<dbReference type="CDD" id="cd00732">
    <property type="entry name" value="CheW"/>
    <property type="match status" value="1"/>
</dbReference>
<dbReference type="GO" id="GO:0006935">
    <property type="term" value="P:chemotaxis"/>
    <property type="evidence" value="ECO:0007669"/>
    <property type="project" value="InterPro"/>
</dbReference>
<name>A0A432ZPN9_9GAMM</name>
<protein>
    <submittedName>
        <fullName evidence="2">Chemotaxis protein CheW</fullName>
    </submittedName>
</protein>
<evidence type="ECO:0000259" key="1">
    <source>
        <dbReference type="PROSITE" id="PS50851"/>
    </source>
</evidence>
<gene>
    <name evidence="2" type="ORF">CWI84_09220</name>
</gene>
<organism evidence="2 3">
    <name type="scientific">Idiomarina tyrosinivorans</name>
    <dbReference type="NCBI Taxonomy" id="1445662"/>
    <lineage>
        <taxon>Bacteria</taxon>
        <taxon>Pseudomonadati</taxon>
        <taxon>Pseudomonadota</taxon>
        <taxon>Gammaproteobacteria</taxon>
        <taxon>Alteromonadales</taxon>
        <taxon>Idiomarinaceae</taxon>
        <taxon>Idiomarina</taxon>
    </lineage>
</organism>
<dbReference type="InterPro" id="IPR002545">
    <property type="entry name" value="CheW-lke_dom"/>
</dbReference>
<dbReference type="InterPro" id="IPR039315">
    <property type="entry name" value="CheW"/>
</dbReference>
<accession>A0A432ZPN9</accession>
<dbReference type="PROSITE" id="PS50851">
    <property type="entry name" value="CHEW"/>
    <property type="match status" value="1"/>
</dbReference>
<keyword evidence="3" id="KW-1185">Reference proteome</keyword>
<dbReference type="RefSeq" id="WP_126842306.1">
    <property type="nucleotide sequence ID" value="NZ_PIQH01000008.1"/>
</dbReference>
<sequence>MAKEQTSKQDRDKDVEANDEVLQWVTFRLEEETYGINVMQVQEVLRYSEIAPVPGAPDYVLGIINLRGNVVTVIDTRLRFGLPQTEVSDNSRIVIIESDKQVIGILVDSVAEVVYLKSSEIDSAPNVGTDESAKFIQGVSNRDGELLILVDLDKMLTDDEWDEISRLG</sequence>
<feature type="domain" description="CheW-like" evidence="1">
    <location>
        <begin position="21"/>
        <end position="161"/>
    </location>
</feature>
<dbReference type="AlphaFoldDB" id="A0A432ZPN9"/>
<dbReference type="Gene3D" id="2.30.30.40">
    <property type="entry name" value="SH3 Domains"/>
    <property type="match status" value="1"/>
</dbReference>
<dbReference type="Proteomes" id="UP000287996">
    <property type="component" value="Unassembled WGS sequence"/>
</dbReference>
<dbReference type="GO" id="GO:0007165">
    <property type="term" value="P:signal transduction"/>
    <property type="evidence" value="ECO:0007669"/>
    <property type="project" value="InterPro"/>
</dbReference>
<dbReference type="InterPro" id="IPR036061">
    <property type="entry name" value="CheW-like_dom_sf"/>
</dbReference>
<proteinExistence type="predicted"/>
<dbReference type="Pfam" id="PF01584">
    <property type="entry name" value="CheW"/>
    <property type="match status" value="1"/>
</dbReference>
<dbReference type="SMART" id="SM00260">
    <property type="entry name" value="CheW"/>
    <property type="match status" value="1"/>
</dbReference>
<dbReference type="SUPFAM" id="SSF50341">
    <property type="entry name" value="CheW-like"/>
    <property type="match status" value="1"/>
</dbReference>
<dbReference type="EMBL" id="PIQH01000008">
    <property type="protein sequence ID" value="RUO79798.1"/>
    <property type="molecule type" value="Genomic_DNA"/>
</dbReference>
<dbReference type="PANTHER" id="PTHR22617:SF23">
    <property type="entry name" value="CHEMOTAXIS PROTEIN CHEW"/>
    <property type="match status" value="1"/>
</dbReference>
<comment type="caution">
    <text evidence="2">The sequence shown here is derived from an EMBL/GenBank/DDBJ whole genome shotgun (WGS) entry which is preliminary data.</text>
</comment>
<dbReference type="GO" id="GO:0005829">
    <property type="term" value="C:cytosol"/>
    <property type="evidence" value="ECO:0007669"/>
    <property type="project" value="TreeGrafter"/>
</dbReference>
<dbReference type="OrthoDB" id="9790406at2"/>
<evidence type="ECO:0000313" key="3">
    <source>
        <dbReference type="Proteomes" id="UP000287996"/>
    </source>
</evidence>
<reference evidence="2 3" key="1">
    <citation type="journal article" date="2011" name="Front. Microbiol.">
        <title>Genomic signatures of strain selection and enhancement in Bacillus atrophaeus var. globigii, a historical biowarfare simulant.</title>
        <authorList>
            <person name="Gibbons H.S."/>
            <person name="Broomall S.M."/>
            <person name="McNew L.A."/>
            <person name="Daligault H."/>
            <person name="Chapman C."/>
            <person name="Bruce D."/>
            <person name="Karavis M."/>
            <person name="Krepps M."/>
            <person name="McGregor P.A."/>
            <person name="Hong C."/>
            <person name="Park K.H."/>
            <person name="Akmal A."/>
            <person name="Feldman A."/>
            <person name="Lin J.S."/>
            <person name="Chang W.E."/>
            <person name="Higgs B.W."/>
            <person name="Demirev P."/>
            <person name="Lindquist J."/>
            <person name="Liem A."/>
            <person name="Fochler E."/>
            <person name="Read T.D."/>
            <person name="Tapia R."/>
            <person name="Johnson S."/>
            <person name="Bishop-Lilly K.A."/>
            <person name="Detter C."/>
            <person name="Han C."/>
            <person name="Sozhamannan S."/>
            <person name="Rosenzweig C.N."/>
            <person name="Skowronski E.W."/>
        </authorList>
    </citation>
    <scope>NUCLEOTIDE SEQUENCE [LARGE SCALE GENOMIC DNA]</scope>
    <source>
        <strain evidence="2 3">CC-PW-9</strain>
    </source>
</reference>
<evidence type="ECO:0000313" key="2">
    <source>
        <dbReference type="EMBL" id="RUO79798.1"/>
    </source>
</evidence>
<dbReference type="PANTHER" id="PTHR22617">
    <property type="entry name" value="CHEMOTAXIS SENSOR HISTIDINE KINASE-RELATED"/>
    <property type="match status" value="1"/>
</dbReference>
<dbReference type="Gene3D" id="2.40.50.180">
    <property type="entry name" value="CheA-289, Domain 4"/>
    <property type="match status" value="1"/>
</dbReference>
<dbReference type="FunFam" id="2.40.50.180:FF:000001">
    <property type="entry name" value="Chemotaxis protein CheW"/>
    <property type="match status" value="1"/>
</dbReference>